<dbReference type="Gene3D" id="1.10.10.60">
    <property type="entry name" value="Homeodomain-like"/>
    <property type="match status" value="2"/>
</dbReference>
<dbReference type="Proteomes" id="UP001589818">
    <property type="component" value="Unassembled WGS sequence"/>
</dbReference>
<evidence type="ECO:0000313" key="5">
    <source>
        <dbReference type="EMBL" id="MFC0396198.1"/>
    </source>
</evidence>
<dbReference type="EMBL" id="JBHLVF010000047">
    <property type="protein sequence ID" value="MFC0396198.1"/>
    <property type="molecule type" value="Genomic_DNA"/>
</dbReference>
<dbReference type="Pfam" id="PF02311">
    <property type="entry name" value="AraC_binding"/>
    <property type="match status" value="1"/>
</dbReference>
<dbReference type="InterPro" id="IPR009057">
    <property type="entry name" value="Homeodomain-like_sf"/>
</dbReference>
<feature type="domain" description="HTH araC/xylS-type" evidence="4">
    <location>
        <begin position="211"/>
        <end position="309"/>
    </location>
</feature>
<dbReference type="PRINTS" id="PR00032">
    <property type="entry name" value="HTHARAC"/>
</dbReference>
<gene>
    <name evidence="5" type="ORF">ACFFJ8_33080</name>
</gene>
<dbReference type="InterPro" id="IPR018060">
    <property type="entry name" value="HTH_AraC"/>
</dbReference>
<keyword evidence="6" id="KW-1185">Reference proteome</keyword>
<name>A0ABV6JJV0_9BACL</name>
<dbReference type="SUPFAM" id="SSF51215">
    <property type="entry name" value="Regulatory protein AraC"/>
    <property type="match status" value="1"/>
</dbReference>
<keyword evidence="3" id="KW-0804">Transcription</keyword>
<evidence type="ECO:0000256" key="2">
    <source>
        <dbReference type="ARBA" id="ARBA00023125"/>
    </source>
</evidence>
<dbReference type="RefSeq" id="WP_204816979.1">
    <property type="nucleotide sequence ID" value="NZ_JANHOF010000002.1"/>
</dbReference>
<keyword evidence="1" id="KW-0805">Transcription regulation</keyword>
<evidence type="ECO:0000259" key="4">
    <source>
        <dbReference type="PROSITE" id="PS01124"/>
    </source>
</evidence>
<dbReference type="PROSITE" id="PS01124">
    <property type="entry name" value="HTH_ARAC_FAMILY_2"/>
    <property type="match status" value="1"/>
</dbReference>
<dbReference type="PANTHER" id="PTHR43280:SF28">
    <property type="entry name" value="HTH-TYPE TRANSCRIPTIONAL ACTIVATOR RHAS"/>
    <property type="match status" value="1"/>
</dbReference>
<dbReference type="InterPro" id="IPR020449">
    <property type="entry name" value="Tscrpt_reg_AraC-type_HTH"/>
</dbReference>
<dbReference type="InterPro" id="IPR003313">
    <property type="entry name" value="AraC-bd"/>
</dbReference>
<protein>
    <submittedName>
        <fullName evidence="5">AraC family transcriptional regulator</fullName>
    </submittedName>
</protein>
<proteinExistence type="predicted"/>
<keyword evidence="2" id="KW-0238">DNA-binding</keyword>
<sequence>MVQLSAGRIHPSFIAPFIYHSGKEYRSEAWYFPPEKYKLGNITHTEYGANRKLYRSLPYDYLVYVTAGSVKFDIDGHMNIADKNTIIHIPADKLHRIESDRLPMGYTWVHYRLLMPSLDLGASNNQDYLELKSSAQTLEERKLDLPTVMKPANHQLIHRLINATIEELLMEKEGWELASRAYFQAVLIEVYRNRIIADLNSDSEFGDINVKKAVEYIHRFFSTKITVEQLARMTNLNFNYFISRFKAATGQTPIEYITNVRINQAKKLIRMEDFTFTEIATLIGFENISYFSRVFKKIVGVSPKEYKMLHI</sequence>
<dbReference type="PANTHER" id="PTHR43280">
    <property type="entry name" value="ARAC-FAMILY TRANSCRIPTIONAL REGULATOR"/>
    <property type="match status" value="1"/>
</dbReference>
<evidence type="ECO:0000256" key="3">
    <source>
        <dbReference type="ARBA" id="ARBA00023163"/>
    </source>
</evidence>
<dbReference type="InterPro" id="IPR018062">
    <property type="entry name" value="HTH_AraC-typ_CS"/>
</dbReference>
<dbReference type="SUPFAM" id="SSF46689">
    <property type="entry name" value="Homeodomain-like"/>
    <property type="match status" value="2"/>
</dbReference>
<organism evidence="5 6">
    <name type="scientific">Paenibacillus mendelii</name>
    <dbReference type="NCBI Taxonomy" id="206163"/>
    <lineage>
        <taxon>Bacteria</taxon>
        <taxon>Bacillati</taxon>
        <taxon>Bacillota</taxon>
        <taxon>Bacilli</taxon>
        <taxon>Bacillales</taxon>
        <taxon>Paenibacillaceae</taxon>
        <taxon>Paenibacillus</taxon>
    </lineage>
</organism>
<dbReference type="SMART" id="SM00342">
    <property type="entry name" value="HTH_ARAC"/>
    <property type="match status" value="1"/>
</dbReference>
<dbReference type="InterPro" id="IPR037923">
    <property type="entry name" value="HTH-like"/>
</dbReference>
<evidence type="ECO:0000313" key="6">
    <source>
        <dbReference type="Proteomes" id="UP001589818"/>
    </source>
</evidence>
<dbReference type="PROSITE" id="PS00041">
    <property type="entry name" value="HTH_ARAC_FAMILY_1"/>
    <property type="match status" value="1"/>
</dbReference>
<accession>A0ABV6JJV0</accession>
<reference evidence="5 6" key="1">
    <citation type="submission" date="2024-09" db="EMBL/GenBank/DDBJ databases">
        <authorList>
            <person name="Sun Q."/>
            <person name="Mori K."/>
        </authorList>
    </citation>
    <scope>NUCLEOTIDE SEQUENCE [LARGE SCALE GENOMIC DNA]</scope>
    <source>
        <strain evidence="5 6">CCM 4839</strain>
    </source>
</reference>
<comment type="caution">
    <text evidence="5">The sequence shown here is derived from an EMBL/GenBank/DDBJ whole genome shotgun (WGS) entry which is preliminary data.</text>
</comment>
<evidence type="ECO:0000256" key="1">
    <source>
        <dbReference type="ARBA" id="ARBA00023015"/>
    </source>
</evidence>
<dbReference type="Pfam" id="PF12833">
    <property type="entry name" value="HTH_18"/>
    <property type="match status" value="1"/>
</dbReference>